<keyword evidence="1" id="KW-0812">Transmembrane</keyword>
<dbReference type="AlphaFoldDB" id="A0A1I8HCJ1"/>
<feature type="transmembrane region" description="Helical" evidence="1">
    <location>
        <begin position="187"/>
        <end position="211"/>
    </location>
</feature>
<evidence type="ECO:0000256" key="1">
    <source>
        <dbReference type="SAM" id="Phobius"/>
    </source>
</evidence>
<keyword evidence="1" id="KW-1133">Transmembrane helix</keyword>
<keyword evidence="1" id="KW-0472">Membrane</keyword>
<protein>
    <submittedName>
        <fullName evidence="3">Zgc:</fullName>
    </submittedName>
</protein>
<organism evidence="2 3">
    <name type="scientific">Macrostomum lignano</name>
    <dbReference type="NCBI Taxonomy" id="282301"/>
    <lineage>
        <taxon>Eukaryota</taxon>
        <taxon>Metazoa</taxon>
        <taxon>Spiralia</taxon>
        <taxon>Lophotrochozoa</taxon>
        <taxon>Platyhelminthes</taxon>
        <taxon>Rhabditophora</taxon>
        <taxon>Macrostomorpha</taxon>
        <taxon>Macrostomida</taxon>
        <taxon>Macrostomidae</taxon>
        <taxon>Macrostomum</taxon>
    </lineage>
</organism>
<proteinExistence type="predicted"/>
<accession>A0A1I8HCJ1</accession>
<reference evidence="3" key="1">
    <citation type="submission" date="2016-11" db="UniProtKB">
        <authorList>
            <consortium name="WormBaseParasite"/>
        </authorList>
    </citation>
    <scope>IDENTIFICATION</scope>
</reference>
<name>A0A1I8HCJ1_9PLAT</name>
<evidence type="ECO:0000313" key="2">
    <source>
        <dbReference type="Proteomes" id="UP000095280"/>
    </source>
</evidence>
<dbReference type="WBParaSite" id="maker-uti_cns_0005358-snap-gene-0.7-mRNA-1">
    <property type="protein sequence ID" value="maker-uti_cns_0005358-snap-gene-0.7-mRNA-1"/>
    <property type="gene ID" value="maker-uti_cns_0005358-snap-gene-0.7"/>
</dbReference>
<keyword evidence="2" id="KW-1185">Reference proteome</keyword>
<evidence type="ECO:0000313" key="3">
    <source>
        <dbReference type="WBParaSite" id="maker-uti_cns_0005358-snap-gene-0.7-mRNA-1"/>
    </source>
</evidence>
<dbReference type="Proteomes" id="UP000095280">
    <property type="component" value="Unplaced"/>
</dbReference>
<dbReference type="Gene3D" id="1.20.140.150">
    <property type="match status" value="1"/>
</dbReference>
<sequence>MTSSAIGLRTGEDGKGKKSTPSFGACGGAEVCGLAVAAAGCSGVSCLLLALSVCTAYWESVTFDFGQVNRTLAAAGSTQWQQPRPLFSESGQQTGLVLLPAGNSTANGTATGFCLLNVYASMWSLCDRVNSASATNSDYSDYCSTYSMLIRNNTCFSYISGYSSIRDLLDKTENSSESQIMKMQNNAMACCIVVLLCVAASMVTGAIGLLARVVPSIMVTSVLNLTAGIFIVFSNSIQHEKVARMIKKPQIDACPQCACYSLIKTPEMFCNSSHRSASLGWSVITAWVAAGAYLATAGCWLALTRRIRIEKSKTMV</sequence>
<feature type="transmembrane region" description="Helical" evidence="1">
    <location>
        <begin position="279"/>
        <end position="303"/>
    </location>
</feature>